<dbReference type="Proteomes" id="UP001589798">
    <property type="component" value="Unassembled WGS sequence"/>
</dbReference>
<protein>
    <submittedName>
        <fullName evidence="1">Phage Gp37/Gp68 family protein</fullName>
    </submittedName>
</protein>
<evidence type="ECO:0000313" key="1">
    <source>
        <dbReference type="EMBL" id="MFC0204696.1"/>
    </source>
</evidence>
<evidence type="ECO:0000313" key="2">
    <source>
        <dbReference type="Proteomes" id="UP001589798"/>
    </source>
</evidence>
<comment type="caution">
    <text evidence="1">The sequence shown here is derived from an EMBL/GenBank/DDBJ whole genome shotgun (WGS) entry which is preliminary data.</text>
</comment>
<dbReference type="Pfam" id="PF07505">
    <property type="entry name" value="DUF5131"/>
    <property type="match status" value="1"/>
</dbReference>
<keyword evidence="2" id="KW-1185">Reference proteome</keyword>
<name>A0ABV6CXH5_9SPHN</name>
<proteinExistence type="predicted"/>
<gene>
    <name evidence="1" type="ORF">ACFFJC_10470</name>
</gene>
<organism evidence="1 2">
    <name type="scientific">Novosphingobium soli</name>
    <dbReference type="NCBI Taxonomy" id="574956"/>
    <lineage>
        <taxon>Bacteria</taxon>
        <taxon>Pseudomonadati</taxon>
        <taxon>Pseudomonadota</taxon>
        <taxon>Alphaproteobacteria</taxon>
        <taxon>Sphingomonadales</taxon>
        <taxon>Sphingomonadaceae</taxon>
        <taxon>Novosphingobium</taxon>
    </lineage>
</organism>
<dbReference type="InterPro" id="IPR011101">
    <property type="entry name" value="DUF5131"/>
</dbReference>
<dbReference type="EMBL" id="JBHLWK010000013">
    <property type="protein sequence ID" value="MFC0204696.1"/>
    <property type="molecule type" value="Genomic_DNA"/>
</dbReference>
<reference evidence="1 2" key="1">
    <citation type="submission" date="2024-09" db="EMBL/GenBank/DDBJ databases">
        <authorList>
            <person name="Sun Q."/>
            <person name="Mori K."/>
        </authorList>
    </citation>
    <scope>NUCLEOTIDE SEQUENCE [LARGE SCALE GENOMIC DNA]</scope>
    <source>
        <strain evidence="1 2">CCM 7706</strain>
    </source>
</reference>
<sequence length="298" mass="32917">MATDTKIEWCDHTFNPWIGCTKVSPGCDHCYAQTLMEVRHKRAVWGRRPVLTADGTWSQPRKWERAAETFRAKHGRHQRVFCSSLADVFDNKADDAWRGRLGATILNTPSLEWLLLTKRIGNAVDMLANMFSYDVPANVRAGATIVNQEEAARDLGKIRAVAAVTKLKPFLSMEPLLGQVSLAAADPAWHQYVGWVIVGGESGPGARPMHPDWVRALRDECAEAGVPFLFKQWGEWAPLDHVKLSRDLTPAASLMLDGTRVVHGGAPHIAELVRVGKKEAGRLLDGSEHNGFPEAMVA</sequence>
<dbReference type="RefSeq" id="WP_379487456.1">
    <property type="nucleotide sequence ID" value="NZ_JBHLWK010000013.1"/>
</dbReference>
<accession>A0ABV6CXH5</accession>